<dbReference type="AlphaFoldDB" id="A0A094JE35"/>
<evidence type="ECO:0000313" key="4">
    <source>
        <dbReference type="EMBL" id="KFZ37492.1"/>
    </source>
</evidence>
<feature type="chain" id="PRO_5001900144" description="Transglutaminase-like domain-containing protein" evidence="2">
    <location>
        <begin position="27"/>
        <end position="379"/>
    </location>
</feature>
<sequence>MLRRDFLKGAAVMSAAGMVAPVMASAATTDVTTQYSAGGRRRFVMTQAYDVKPPMGSEGKVKLWIPLPENTEFQQLNKVEYKGNFDDAYITMDYSYGAKTLFVTWADSKKPMNLNVELDISTEDWEPAASGALKHYRTPTEIRYPEDVQRYLQPTTHIPTDGIVKTTADKIVGSETDPLKKAHKIYLWVSENMFRDNDVIGCGTGDVRTILESGKLSGKCTDINSVFVALARAAGIPAREMFGIRLGRGIKMGKYSSAFGSADEHNVAKESGGQHCRAMFFLAGFGWVPVDPADVTKMRLKEHKEHSAPEVQAVNEYLFGNWEMNWVGFNWARDFTLAPAPEQGALNNFGYPYAEVDGDPINFYDPKAFAYDYRSTEQL</sequence>
<comment type="caution">
    <text evidence="4">The sequence shown here is derived from an EMBL/GenBank/DDBJ whole genome shotgun (WGS) entry which is preliminary data.</text>
</comment>
<dbReference type="PANTHER" id="PTHR38339">
    <property type="entry name" value="TRANSGLUTAMINASE DOMAIN PROTEIN"/>
    <property type="match status" value="1"/>
</dbReference>
<dbReference type="NCBIfam" id="TIGR01409">
    <property type="entry name" value="TAT_signal_seq"/>
    <property type="match status" value="1"/>
</dbReference>
<protein>
    <recommendedName>
        <fullName evidence="3">Transglutaminase-like domain-containing protein</fullName>
    </recommendedName>
</protein>
<dbReference type="PANTHER" id="PTHR38339:SF1">
    <property type="entry name" value="TRANSGLUTAMINASE-LIKE DOMAIN-CONTAINING PROTEIN"/>
    <property type="match status" value="1"/>
</dbReference>
<accession>A0A094JE35</accession>
<dbReference type="eggNOG" id="COG1305">
    <property type="taxonomic scope" value="Bacteria"/>
</dbReference>
<gene>
    <name evidence="4" type="ORF">HR45_10810</name>
</gene>
<keyword evidence="5" id="KW-1185">Reference proteome</keyword>
<dbReference type="RefSeq" id="WP_037442689.1">
    <property type="nucleotide sequence ID" value="NZ_JPEO01000006.1"/>
</dbReference>
<evidence type="ECO:0000313" key="5">
    <source>
        <dbReference type="Proteomes" id="UP000029264"/>
    </source>
</evidence>
<dbReference type="Gene3D" id="3.10.620.30">
    <property type="match status" value="1"/>
</dbReference>
<reference evidence="4 5" key="1">
    <citation type="submission" date="2014-06" db="EMBL/GenBank/DDBJ databases">
        <title>Shewanella sp. YQH10.</title>
        <authorList>
            <person name="Liu Y."/>
            <person name="Zeng R."/>
        </authorList>
    </citation>
    <scope>NUCLEOTIDE SEQUENCE [LARGE SCALE GENOMIC DNA]</scope>
    <source>
        <strain evidence="4 5">YQH10</strain>
    </source>
</reference>
<dbReference type="EMBL" id="JPEO01000006">
    <property type="protein sequence ID" value="KFZ37492.1"/>
    <property type="molecule type" value="Genomic_DNA"/>
</dbReference>
<evidence type="ECO:0000256" key="2">
    <source>
        <dbReference type="SAM" id="SignalP"/>
    </source>
</evidence>
<dbReference type="STRING" id="1515746.HR45_10810"/>
<dbReference type="Proteomes" id="UP000029264">
    <property type="component" value="Unassembled WGS sequence"/>
</dbReference>
<feature type="signal peptide" evidence="2">
    <location>
        <begin position="1"/>
        <end position="26"/>
    </location>
</feature>
<dbReference type="InterPro" id="IPR006311">
    <property type="entry name" value="TAT_signal"/>
</dbReference>
<dbReference type="Pfam" id="PF01841">
    <property type="entry name" value="Transglut_core"/>
    <property type="match status" value="1"/>
</dbReference>
<organism evidence="4 5">
    <name type="scientific">Shewanella mangrovi</name>
    <dbReference type="NCBI Taxonomy" id="1515746"/>
    <lineage>
        <taxon>Bacteria</taxon>
        <taxon>Pseudomonadati</taxon>
        <taxon>Pseudomonadota</taxon>
        <taxon>Gammaproteobacteria</taxon>
        <taxon>Alteromonadales</taxon>
        <taxon>Shewanellaceae</taxon>
        <taxon>Shewanella</taxon>
    </lineage>
</organism>
<dbReference type="OrthoDB" id="9804872at2"/>
<evidence type="ECO:0000259" key="3">
    <source>
        <dbReference type="SMART" id="SM00460"/>
    </source>
</evidence>
<dbReference type="SMART" id="SM00460">
    <property type="entry name" value="TGc"/>
    <property type="match status" value="1"/>
</dbReference>
<dbReference type="InterPro" id="IPR038765">
    <property type="entry name" value="Papain-like_cys_pep_sf"/>
</dbReference>
<evidence type="ECO:0000256" key="1">
    <source>
        <dbReference type="ARBA" id="ARBA00022729"/>
    </source>
</evidence>
<name>A0A094JE35_9GAMM</name>
<dbReference type="InterPro" id="IPR019546">
    <property type="entry name" value="TAT_signal_bac_arc"/>
</dbReference>
<dbReference type="InterPro" id="IPR002931">
    <property type="entry name" value="Transglutaminase-like"/>
</dbReference>
<proteinExistence type="predicted"/>
<dbReference type="SUPFAM" id="SSF54001">
    <property type="entry name" value="Cysteine proteinases"/>
    <property type="match status" value="1"/>
</dbReference>
<feature type="domain" description="Transglutaminase-like" evidence="3">
    <location>
        <begin position="212"/>
        <end position="294"/>
    </location>
</feature>
<keyword evidence="1 2" id="KW-0732">Signal</keyword>
<dbReference type="PROSITE" id="PS51318">
    <property type="entry name" value="TAT"/>
    <property type="match status" value="1"/>
</dbReference>